<protein>
    <submittedName>
        <fullName evidence="2">Agenet domain protein</fullName>
    </submittedName>
</protein>
<evidence type="ECO:0000313" key="3">
    <source>
        <dbReference type="EnsemblPlants" id="KEH26575"/>
    </source>
</evidence>
<gene>
    <name evidence="2" type="ordered locus">MTR_6g465020</name>
</gene>
<proteinExistence type="predicted"/>
<reference evidence="2 4" key="2">
    <citation type="journal article" date="2014" name="BMC Genomics">
        <title>An improved genome release (version Mt4.0) for the model legume Medicago truncatula.</title>
        <authorList>
            <person name="Tang H."/>
            <person name="Krishnakumar V."/>
            <person name="Bidwell S."/>
            <person name="Rosen B."/>
            <person name="Chan A."/>
            <person name="Zhou S."/>
            <person name="Gentzbittel L."/>
            <person name="Childs K.L."/>
            <person name="Yandell M."/>
            <person name="Gundlach H."/>
            <person name="Mayer K.F."/>
            <person name="Schwartz D.C."/>
            <person name="Town C.D."/>
        </authorList>
    </citation>
    <scope>GENOME REANNOTATION</scope>
    <source>
        <strain evidence="2">A17</strain>
        <strain evidence="3 4">cv. Jemalong A17</strain>
    </source>
</reference>
<reference evidence="2 4" key="1">
    <citation type="journal article" date="2011" name="Nature">
        <title>The Medicago genome provides insight into the evolution of rhizobial symbioses.</title>
        <authorList>
            <person name="Young N.D."/>
            <person name="Debelle F."/>
            <person name="Oldroyd G.E."/>
            <person name="Geurts R."/>
            <person name="Cannon S.B."/>
            <person name="Udvardi M.K."/>
            <person name="Benedito V.A."/>
            <person name="Mayer K.F."/>
            <person name="Gouzy J."/>
            <person name="Schoof H."/>
            <person name="Van de Peer Y."/>
            <person name="Proost S."/>
            <person name="Cook D.R."/>
            <person name="Meyers B.C."/>
            <person name="Spannagl M."/>
            <person name="Cheung F."/>
            <person name="De Mita S."/>
            <person name="Krishnakumar V."/>
            <person name="Gundlach H."/>
            <person name="Zhou S."/>
            <person name="Mudge J."/>
            <person name="Bharti A.K."/>
            <person name="Murray J.D."/>
            <person name="Naoumkina M.A."/>
            <person name="Rosen B."/>
            <person name="Silverstein K.A."/>
            <person name="Tang H."/>
            <person name="Rombauts S."/>
            <person name="Zhao P.X."/>
            <person name="Zhou P."/>
            <person name="Barbe V."/>
            <person name="Bardou P."/>
            <person name="Bechner M."/>
            <person name="Bellec A."/>
            <person name="Berger A."/>
            <person name="Berges H."/>
            <person name="Bidwell S."/>
            <person name="Bisseling T."/>
            <person name="Choisne N."/>
            <person name="Couloux A."/>
            <person name="Denny R."/>
            <person name="Deshpande S."/>
            <person name="Dai X."/>
            <person name="Doyle J.J."/>
            <person name="Dudez A.M."/>
            <person name="Farmer A.D."/>
            <person name="Fouteau S."/>
            <person name="Franken C."/>
            <person name="Gibelin C."/>
            <person name="Gish J."/>
            <person name="Goldstein S."/>
            <person name="Gonzalez A.J."/>
            <person name="Green P.J."/>
            <person name="Hallab A."/>
            <person name="Hartog M."/>
            <person name="Hua A."/>
            <person name="Humphray S.J."/>
            <person name="Jeong D.H."/>
            <person name="Jing Y."/>
            <person name="Jocker A."/>
            <person name="Kenton S.M."/>
            <person name="Kim D.J."/>
            <person name="Klee K."/>
            <person name="Lai H."/>
            <person name="Lang C."/>
            <person name="Lin S."/>
            <person name="Macmil S.L."/>
            <person name="Magdelenat G."/>
            <person name="Matthews L."/>
            <person name="McCorrison J."/>
            <person name="Monaghan E.L."/>
            <person name="Mun J.H."/>
            <person name="Najar F.Z."/>
            <person name="Nicholson C."/>
            <person name="Noirot C."/>
            <person name="O'Bleness M."/>
            <person name="Paule C.R."/>
            <person name="Poulain J."/>
            <person name="Prion F."/>
            <person name="Qin B."/>
            <person name="Qu C."/>
            <person name="Retzel E.F."/>
            <person name="Riddle C."/>
            <person name="Sallet E."/>
            <person name="Samain S."/>
            <person name="Samson N."/>
            <person name="Sanders I."/>
            <person name="Saurat O."/>
            <person name="Scarpelli C."/>
            <person name="Schiex T."/>
            <person name="Segurens B."/>
            <person name="Severin A.J."/>
            <person name="Sherrier D.J."/>
            <person name="Shi R."/>
            <person name="Sims S."/>
            <person name="Singer S.R."/>
            <person name="Sinharoy S."/>
            <person name="Sterck L."/>
            <person name="Viollet A."/>
            <person name="Wang B.B."/>
            <person name="Wang K."/>
            <person name="Wang M."/>
            <person name="Wang X."/>
            <person name="Warfsmann J."/>
            <person name="Weissenbach J."/>
            <person name="White D.D."/>
            <person name="White J.D."/>
            <person name="Wiley G.B."/>
            <person name="Wincker P."/>
            <person name="Xing Y."/>
            <person name="Yang L."/>
            <person name="Yao Z."/>
            <person name="Ying F."/>
            <person name="Zhai J."/>
            <person name="Zhou L."/>
            <person name="Zuber A."/>
            <person name="Denarie J."/>
            <person name="Dixon R.A."/>
            <person name="May G.D."/>
            <person name="Schwartz D.C."/>
            <person name="Rogers J."/>
            <person name="Quetier F."/>
            <person name="Town C.D."/>
            <person name="Roe B.A."/>
        </authorList>
    </citation>
    <scope>NUCLEOTIDE SEQUENCE [LARGE SCALE GENOMIC DNA]</scope>
    <source>
        <strain evidence="2">A17</strain>
        <strain evidence="3 4">cv. Jemalong A17</strain>
    </source>
</reference>
<reference evidence="3" key="3">
    <citation type="submission" date="2015-04" db="UniProtKB">
        <authorList>
            <consortium name="EnsemblPlants"/>
        </authorList>
    </citation>
    <scope>IDENTIFICATION</scope>
    <source>
        <strain evidence="3">cv. Jemalong A17</strain>
    </source>
</reference>
<accession>G7ZXE6</accession>
<evidence type="ECO:0000313" key="4">
    <source>
        <dbReference type="Proteomes" id="UP000002051"/>
    </source>
</evidence>
<evidence type="ECO:0000313" key="2">
    <source>
        <dbReference type="EMBL" id="KEH26575.1"/>
    </source>
</evidence>
<dbReference type="HOGENOM" id="CLU_1930687_0_0_1"/>
<dbReference type="PaxDb" id="3880-AES83884"/>
<dbReference type="EnsemblPlants" id="KEH26575">
    <property type="protein sequence ID" value="KEH26575"/>
    <property type="gene ID" value="MTR_6g465020"/>
</dbReference>
<dbReference type="AlphaFoldDB" id="G7ZXE6"/>
<keyword evidence="4" id="KW-1185">Reference proteome</keyword>
<feature type="compositionally biased region" description="Low complexity" evidence="1">
    <location>
        <begin position="58"/>
        <end position="71"/>
    </location>
</feature>
<evidence type="ECO:0000256" key="1">
    <source>
        <dbReference type="SAM" id="MobiDB-lite"/>
    </source>
</evidence>
<organism evidence="2 4">
    <name type="scientific">Medicago truncatula</name>
    <name type="common">Barrel medic</name>
    <name type="synonym">Medicago tribuloides</name>
    <dbReference type="NCBI Taxonomy" id="3880"/>
    <lineage>
        <taxon>Eukaryota</taxon>
        <taxon>Viridiplantae</taxon>
        <taxon>Streptophyta</taxon>
        <taxon>Embryophyta</taxon>
        <taxon>Tracheophyta</taxon>
        <taxon>Spermatophyta</taxon>
        <taxon>Magnoliopsida</taxon>
        <taxon>eudicotyledons</taxon>
        <taxon>Gunneridae</taxon>
        <taxon>Pentapetalae</taxon>
        <taxon>rosids</taxon>
        <taxon>fabids</taxon>
        <taxon>Fabales</taxon>
        <taxon>Fabaceae</taxon>
        <taxon>Papilionoideae</taxon>
        <taxon>50 kb inversion clade</taxon>
        <taxon>NPAAA clade</taxon>
        <taxon>Hologalegina</taxon>
        <taxon>IRL clade</taxon>
        <taxon>Trifolieae</taxon>
        <taxon>Medicago</taxon>
    </lineage>
</organism>
<name>G7ZXE6_MEDTR</name>
<feature type="region of interest" description="Disordered" evidence="1">
    <location>
        <begin position="50"/>
        <end position="76"/>
    </location>
</feature>
<dbReference type="Proteomes" id="UP000002051">
    <property type="component" value="Chromosome 6"/>
</dbReference>
<sequence length="136" mass="15504">MDEGKCVDEEENIHQIKLAYISQSNQRSTKDSLWEHVQVNHMDTSFFQPFHGNRSKTHASSSATAAAAYTSKPLQQQDDNDIKKKVLMKADETVTLENDGFHFREGALVEVCSDEKGLRGVWFYFILPPSLVIRPF</sequence>
<dbReference type="EMBL" id="CM001222">
    <property type="protein sequence ID" value="KEH26575.1"/>
    <property type="molecule type" value="Genomic_DNA"/>
</dbReference>